<proteinExistence type="predicted"/>
<protein>
    <submittedName>
        <fullName evidence="1">Unannotated protein</fullName>
    </submittedName>
</protein>
<accession>A0A6J7EM45</accession>
<gene>
    <name evidence="1" type="ORF">UFOPK3444_01447</name>
</gene>
<name>A0A6J7EM45_9ZZZZ</name>
<dbReference type="EMBL" id="CAFBLU010000035">
    <property type="protein sequence ID" value="CAB4881229.1"/>
    <property type="molecule type" value="Genomic_DNA"/>
</dbReference>
<organism evidence="1">
    <name type="scientific">freshwater metagenome</name>
    <dbReference type="NCBI Taxonomy" id="449393"/>
    <lineage>
        <taxon>unclassified sequences</taxon>
        <taxon>metagenomes</taxon>
        <taxon>ecological metagenomes</taxon>
    </lineage>
</organism>
<dbReference type="AlphaFoldDB" id="A0A6J7EM45"/>
<evidence type="ECO:0000313" key="1">
    <source>
        <dbReference type="EMBL" id="CAB4881229.1"/>
    </source>
</evidence>
<reference evidence="1" key="1">
    <citation type="submission" date="2020-05" db="EMBL/GenBank/DDBJ databases">
        <authorList>
            <person name="Chiriac C."/>
            <person name="Salcher M."/>
            <person name="Ghai R."/>
            <person name="Kavagutti S V."/>
        </authorList>
    </citation>
    <scope>NUCLEOTIDE SEQUENCE</scope>
</reference>
<sequence>MWTLTTRGFYSVVAHRELPDTVLVRGRVRADLDALGDLIPGLTVYEDRGADYRYRAVVSSPAWRAALDAMASEIDYDNFKNAVAERQGHGRARVYGKVWSVLHPLQTNGA</sequence>